<evidence type="ECO:0000256" key="1">
    <source>
        <dbReference type="ARBA" id="ARBA00006198"/>
    </source>
</evidence>
<keyword evidence="7" id="KW-1185">Reference proteome</keyword>
<dbReference type="InterPro" id="IPR002731">
    <property type="entry name" value="ATPase_BadF"/>
</dbReference>
<dbReference type="OrthoDB" id="311172at2759"/>
<evidence type="ECO:0000256" key="4">
    <source>
        <dbReference type="ARBA" id="ARBA00031123"/>
    </source>
</evidence>
<dbReference type="InterPro" id="IPR039758">
    <property type="entry name" value="NAGK-like"/>
</dbReference>
<dbReference type="Pfam" id="PF01869">
    <property type="entry name" value="BcrAD_BadFG"/>
    <property type="match status" value="1"/>
</dbReference>
<protein>
    <recommendedName>
        <fullName evidence="3">N-acetyl-D-glucosamine kinase</fullName>
        <ecNumber evidence="2">2.7.1.59</ecNumber>
    </recommendedName>
    <alternativeName>
        <fullName evidence="4">GlcNAc kinase</fullName>
    </alternativeName>
</protein>
<dbReference type="CDD" id="cd24078">
    <property type="entry name" value="ASKHA_NBD_NAGK_meta"/>
    <property type="match status" value="1"/>
</dbReference>
<evidence type="ECO:0000313" key="7">
    <source>
        <dbReference type="Proteomes" id="UP001152798"/>
    </source>
</evidence>
<proteinExistence type="inferred from homology"/>
<gene>
    <name evidence="6" type="ORF">NEZAVI_LOCUS5261</name>
</gene>
<dbReference type="Proteomes" id="UP001152798">
    <property type="component" value="Chromosome 3"/>
</dbReference>
<dbReference type="EMBL" id="OV725079">
    <property type="protein sequence ID" value="CAH1394891.1"/>
    <property type="molecule type" value="Genomic_DNA"/>
</dbReference>
<dbReference type="InterPro" id="IPR043129">
    <property type="entry name" value="ATPase_NBD"/>
</dbReference>
<dbReference type="SUPFAM" id="SSF53067">
    <property type="entry name" value="Actin-like ATPase domain"/>
    <property type="match status" value="2"/>
</dbReference>
<name>A0A9P0H3V1_NEZVI</name>
<reference evidence="6" key="1">
    <citation type="submission" date="2022-01" db="EMBL/GenBank/DDBJ databases">
        <authorList>
            <person name="King R."/>
        </authorList>
    </citation>
    <scope>NUCLEOTIDE SEQUENCE</scope>
</reference>
<evidence type="ECO:0000259" key="5">
    <source>
        <dbReference type="Pfam" id="PF01869"/>
    </source>
</evidence>
<dbReference type="PANTHER" id="PTHR12862">
    <property type="entry name" value="BADF TYPE ATPASE DOMAIN-CONTAINING PROTEIN"/>
    <property type="match status" value="1"/>
</dbReference>
<dbReference type="AlphaFoldDB" id="A0A9P0H3V1"/>
<dbReference type="GO" id="GO:0045127">
    <property type="term" value="F:N-acetylglucosamine kinase activity"/>
    <property type="evidence" value="ECO:0007669"/>
    <property type="project" value="UniProtKB-EC"/>
</dbReference>
<organism evidence="6 7">
    <name type="scientific">Nezara viridula</name>
    <name type="common">Southern green stink bug</name>
    <name type="synonym">Cimex viridulus</name>
    <dbReference type="NCBI Taxonomy" id="85310"/>
    <lineage>
        <taxon>Eukaryota</taxon>
        <taxon>Metazoa</taxon>
        <taxon>Ecdysozoa</taxon>
        <taxon>Arthropoda</taxon>
        <taxon>Hexapoda</taxon>
        <taxon>Insecta</taxon>
        <taxon>Pterygota</taxon>
        <taxon>Neoptera</taxon>
        <taxon>Paraneoptera</taxon>
        <taxon>Hemiptera</taxon>
        <taxon>Heteroptera</taxon>
        <taxon>Panheteroptera</taxon>
        <taxon>Pentatomomorpha</taxon>
        <taxon>Pentatomoidea</taxon>
        <taxon>Pentatomidae</taxon>
        <taxon>Pentatominae</taxon>
        <taxon>Nezara</taxon>
    </lineage>
</organism>
<evidence type="ECO:0000256" key="2">
    <source>
        <dbReference type="ARBA" id="ARBA00012122"/>
    </source>
</evidence>
<evidence type="ECO:0000313" key="6">
    <source>
        <dbReference type="EMBL" id="CAH1394891.1"/>
    </source>
</evidence>
<dbReference type="EC" id="2.7.1.59" evidence="2"/>
<accession>A0A9P0H3V1</accession>
<comment type="similarity">
    <text evidence="1">Belongs to the eukaryotic-type N-acetylglucosamine kinase family.</text>
</comment>
<dbReference type="PANTHER" id="PTHR12862:SF0">
    <property type="entry name" value="N-ACETYL-D-GLUCOSAMINE KINASE"/>
    <property type="match status" value="1"/>
</dbReference>
<sequence>MPADLIFGGVEGGATVSTIILFNGQGEPLAECSGPGTNYWILGKEETCRRIADLIGEVIKIANLPSNTKIECMCLSLSGAEEKSANEALRQVLLDKYPGLCEKYVICSDAVAPIAVAHEDGGVVLIAGTGSNSLLINPDGSKVRCGGWGHILGDEGSAYWISQKAIKVYYDDVDQLSLAPNGFSTQVVWETIKSLYQVENRLDLLKHLYKEMQKSHIAKLCKELAEKAQEGDPLCKWLFEEAGKELAKHVQAVSKGADKKLLSLPGGLPVVCVGSVWKSWSLMKAGFMRQIREHPVPTLQEASLIALKTNVAKGAAYIAAKAVGHSMPRDHTQNYRVFFHFDLNEEGDA</sequence>
<feature type="domain" description="ATPase BadF/BadG/BcrA/BcrD type" evidence="5">
    <location>
        <begin position="9"/>
        <end position="296"/>
    </location>
</feature>
<dbReference type="Gene3D" id="3.30.420.40">
    <property type="match status" value="1"/>
</dbReference>
<evidence type="ECO:0000256" key="3">
    <source>
        <dbReference type="ARBA" id="ARBA00014974"/>
    </source>
</evidence>